<protein>
    <submittedName>
        <fullName evidence="5">Enoyl-CoA hydratase</fullName>
    </submittedName>
</protein>
<dbReference type="Gene3D" id="3.90.226.10">
    <property type="entry name" value="2-enoyl-CoA Hydratase, Chain A, domain 1"/>
    <property type="match status" value="1"/>
</dbReference>
<gene>
    <name evidence="5" type="ORF">EF294_08950</name>
</gene>
<dbReference type="CDD" id="cd06558">
    <property type="entry name" value="crotonase-like"/>
    <property type="match status" value="1"/>
</dbReference>
<dbReference type="OrthoDB" id="9777711at2"/>
<comment type="similarity">
    <text evidence="2">Belongs to the enoyl-CoA hydratase/isomerase family.</text>
</comment>
<dbReference type="RefSeq" id="WP_123928384.1">
    <property type="nucleotide sequence ID" value="NZ_JBPSDP010000005.1"/>
</dbReference>
<dbReference type="GO" id="GO:0004165">
    <property type="term" value="F:delta(3)-delta(2)-enoyl-CoA isomerase activity"/>
    <property type="evidence" value="ECO:0007669"/>
    <property type="project" value="UniProtKB-ARBA"/>
</dbReference>
<name>A0A3N4GSU6_9ACTN</name>
<organism evidence="5 6">
    <name type="scientific">Gordonia oryzae</name>
    <dbReference type="NCBI Taxonomy" id="2487349"/>
    <lineage>
        <taxon>Bacteria</taxon>
        <taxon>Bacillati</taxon>
        <taxon>Actinomycetota</taxon>
        <taxon>Actinomycetes</taxon>
        <taxon>Mycobacteriales</taxon>
        <taxon>Gordoniaceae</taxon>
        <taxon>Gordonia</taxon>
    </lineage>
</organism>
<dbReference type="AlphaFoldDB" id="A0A3N4GSU6"/>
<dbReference type="PANTHER" id="PTHR43684:SF1">
    <property type="entry name" value="ENOYL-COA DELTA ISOMERASE 2"/>
    <property type="match status" value="1"/>
</dbReference>
<dbReference type="PANTHER" id="PTHR43684">
    <property type="match status" value="1"/>
</dbReference>
<keyword evidence="3" id="KW-0576">Peroxisome</keyword>
<evidence type="ECO:0000313" key="5">
    <source>
        <dbReference type="EMBL" id="RPA62151.1"/>
    </source>
</evidence>
<proteinExistence type="inferred from homology"/>
<dbReference type="InterPro" id="IPR001753">
    <property type="entry name" value="Enoyl-CoA_hydra/iso"/>
</dbReference>
<dbReference type="InterPro" id="IPR051053">
    <property type="entry name" value="ECH/Chromodomain_protein"/>
</dbReference>
<dbReference type="Pfam" id="PF00378">
    <property type="entry name" value="ECH_1"/>
    <property type="match status" value="1"/>
</dbReference>
<keyword evidence="4" id="KW-0413">Isomerase</keyword>
<dbReference type="InterPro" id="IPR029045">
    <property type="entry name" value="ClpP/crotonase-like_dom_sf"/>
</dbReference>
<keyword evidence="6" id="KW-1185">Reference proteome</keyword>
<comment type="subcellular location">
    <subcellularLocation>
        <location evidence="1">Peroxisome</location>
    </subcellularLocation>
</comment>
<evidence type="ECO:0000256" key="3">
    <source>
        <dbReference type="ARBA" id="ARBA00023140"/>
    </source>
</evidence>
<dbReference type="EMBL" id="RKMH01000006">
    <property type="protein sequence ID" value="RPA62151.1"/>
    <property type="molecule type" value="Genomic_DNA"/>
</dbReference>
<evidence type="ECO:0000256" key="2">
    <source>
        <dbReference type="ARBA" id="ARBA00005254"/>
    </source>
</evidence>
<evidence type="ECO:0000313" key="6">
    <source>
        <dbReference type="Proteomes" id="UP000267536"/>
    </source>
</evidence>
<dbReference type="SUPFAM" id="SSF52096">
    <property type="entry name" value="ClpP/crotonase"/>
    <property type="match status" value="1"/>
</dbReference>
<accession>A0A3N4GSU6</accession>
<evidence type="ECO:0000256" key="1">
    <source>
        <dbReference type="ARBA" id="ARBA00004275"/>
    </source>
</evidence>
<dbReference type="Proteomes" id="UP000267536">
    <property type="component" value="Unassembled WGS sequence"/>
</dbReference>
<evidence type="ECO:0000256" key="4">
    <source>
        <dbReference type="ARBA" id="ARBA00023235"/>
    </source>
</evidence>
<reference evidence="5 6" key="1">
    <citation type="submission" date="2018-11" db="EMBL/GenBank/DDBJ databases">
        <title>Draft genome sequence of Gordonia sp. RS15-1S isolated from rice stems.</title>
        <authorList>
            <person name="Muangham S."/>
        </authorList>
    </citation>
    <scope>NUCLEOTIDE SEQUENCE [LARGE SCALE GENOMIC DNA]</scope>
    <source>
        <strain evidence="5 6">RS15-1S</strain>
    </source>
</reference>
<sequence>MSENTTIDDAVGGAREVPGVIESLDDSGVARLTISRPERMNALDTDVNRRIVEALTSWTADESVRLVVIDGAGGSFSTGADITSIAHGGGLDGLGREQAHGIISSGSNLARALRAVPVPVIASVDGAAAGIGASLALGADLIYATARSYFLLAFINIGLMPDGGASMLVAAAVGRARANAMALLGEKLWAPAAYDAGLVTEVLEDRAALDAKVAAAVDKLAGLSPSAVRLTKSALDAHTMSGFASALERELEGQTELLQSPEFRAALAAFTGRRS</sequence>
<dbReference type="InterPro" id="IPR014748">
    <property type="entry name" value="Enoyl-CoA_hydra_C"/>
</dbReference>
<comment type="caution">
    <text evidence="5">The sequence shown here is derived from an EMBL/GenBank/DDBJ whole genome shotgun (WGS) entry which is preliminary data.</text>
</comment>
<dbReference type="Gene3D" id="1.10.12.10">
    <property type="entry name" value="Lyase 2-enoyl-coa Hydratase, Chain A, domain 2"/>
    <property type="match status" value="1"/>
</dbReference>